<evidence type="ECO:0000313" key="2">
    <source>
        <dbReference type="EMBL" id="CAD1837454.1"/>
    </source>
</evidence>
<dbReference type="PANTHER" id="PTHR44586:SF25">
    <property type="entry name" value="(WILD MALAYSIAN BANANA) HYPOTHETICAL PROTEIN"/>
    <property type="match status" value="1"/>
</dbReference>
<reference evidence="2" key="1">
    <citation type="submission" date="2020-07" db="EMBL/GenBank/DDBJ databases">
        <authorList>
            <person name="Lin J."/>
        </authorList>
    </citation>
    <scope>NUCLEOTIDE SEQUENCE</scope>
</reference>
<gene>
    <name evidence="2" type="ORF">CB5_LOCUS20665</name>
</gene>
<dbReference type="InterPro" id="IPR005174">
    <property type="entry name" value="KIB1-4_b-propeller"/>
</dbReference>
<name>A0A6V7Q2P3_ANACO</name>
<proteinExistence type="predicted"/>
<sequence>MFTSAGEDRWHLFDDLPWGFNDVIFHRGRFLAVSWNGILHALDIKGGSIEVRVIMDPWTGSPEIREEITDYNQRFLVADDATGDLLQVWRNYEWTDDSCTTDKIKVVRCDQKQNRLIPLDNLGDRALFLGIGSSVLLSSSEVRGLRRNCIYLTDNWWDTVFADDVRTWNRDVGIYNMENATFEPYHPPDPRFYWPPPVWITPALS</sequence>
<protein>
    <recommendedName>
        <fullName evidence="1">KIB1-4 beta-propeller domain-containing protein</fullName>
    </recommendedName>
</protein>
<dbReference type="AlphaFoldDB" id="A0A6V7Q2P3"/>
<dbReference type="Pfam" id="PF03478">
    <property type="entry name" value="Beta-prop_KIB1-4"/>
    <property type="match status" value="1"/>
</dbReference>
<organism evidence="2">
    <name type="scientific">Ananas comosus var. bracteatus</name>
    <name type="common">red pineapple</name>
    <dbReference type="NCBI Taxonomy" id="296719"/>
    <lineage>
        <taxon>Eukaryota</taxon>
        <taxon>Viridiplantae</taxon>
        <taxon>Streptophyta</taxon>
        <taxon>Embryophyta</taxon>
        <taxon>Tracheophyta</taxon>
        <taxon>Spermatophyta</taxon>
        <taxon>Magnoliopsida</taxon>
        <taxon>Liliopsida</taxon>
        <taxon>Poales</taxon>
        <taxon>Bromeliaceae</taxon>
        <taxon>Bromelioideae</taxon>
        <taxon>Ananas</taxon>
    </lineage>
</organism>
<dbReference type="EMBL" id="LR862132">
    <property type="protein sequence ID" value="CAD1837454.1"/>
    <property type="molecule type" value="Genomic_DNA"/>
</dbReference>
<accession>A0A6V7Q2P3</accession>
<evidence type="ECO:0000259" key="1">
    <source>
        <dbReference type="Pfam" id="PF03478"/>
    </source>
</evidence>
<dbReference type="PANTHER" id="PTHR44586">
    <property type="entry name" value="F-BOX DOMAIN CONTAINING PROTEIN, EXPRESSED"/>
    <property type="match status" value="1"/>
</dbReference>
<feature type="domain" description="KIB1-4 beta-propeller" evidence="1">
    <location>
        <begin position="2"/>
        <end position="176"/>
    </location>
</feature>